<dbReference type="AlphaFoldDB" id="A0A3M0CTN4"/>
<dbReference type="EMBL" id="REFS01000006">
    <property type="protein sequence ID" value="RMB12834.1"/>
    <property type="molecule type" value="Genomic_DNA"/>
</dbReference>
<gene>
    <name evidence="1" type="ORF">ATH50_2989</name>
</gene>
<evidence type="ECO:0000313" key="2">
    <source>
        <dbReference type="Proteomes" id="UP000277326"/>
    </source>
</evidence>
<protein>
    <recommendedName>
        <fullName evidence="3">Small CPxCG-related zinc finger protein</fullName>
    </recommendedName>
</protein>
<name>A0A3M0CTN4_9EURY</name>
<dbReference type="Proteomes" id="UP000277326">
    <property type="component" value="Unassembled WGS sequence"/>
</dbReference>
<dbReference type="RefSeq" id="WP_166033692.1">
    <property type="nucleotide sequence ID" value="NZ_CP034145.1"/>
</dbReference>
<reference evidence="1 2" key="1">
    <citation type="journal article" date="2015" name="Stand. Genomic Sci.">
        <title>Genomic Encyclopedia of Bacterial and Archaeal Type Strains, Phase III: the genomes of soil and plant-associated and newly described type strains.</title>
        <authorList>
            <person name="Whitman W.B."/>
            <person name="Woyke T."/>
            <person name="Klenk H.P."/>
            <person name="Zhou Y."/>
            <person name="Lilburn T.G."/>
            <person name="Beck B.J."/>
            <person name="De Vos P."/>
            <person name="Vandamme P."/>
            <person name="Eisen J.A."/>
            <person name="Garrity G."/>
            <person name="Hugenholtz P."/>
            <person name="Kyrpides N.C."/>
        </authorList>
    </citation>
    <scope>NUCLEOTIDE SEQUENCE [LARGE SCALE GENOMIC DNA]</scope>
    <source>
        <strain evidence="1 2">CGMCC 1.10124</strain>
    </source>
</reference>
<sequence length="49" mass="5135">MVAEVTTTRCLNCGFETPAGSDAWETADHPSLGSLTQCPECGSTNTTSR</sequence>
<dbReference type="OrthoDB" id="209680at2157"/>
<evidence type="ECO:0008006" key="3">
    <source>
        <dbReference type="Google" id="ProtNLM"/>
    </source>
</evidence>
<proteinExistence type="predicted"/>
<comment type="caution">
    <text evidence="1">The sequence shown here is derived from an EMBL/GenBank/DDBJ whole genome shotgun (WGS) entry which is preliminary data.</text>
</comment>
<accession>A0A3M0CTN4</accession>
<organism evidence="1 2">
    <name type="scientific">Haloplanus aerogenes</name>
    <dbReference type="NCBI Taxonomy" id="660522"/>
    <lineage>
        <taxon>Archaea</taxon>
        <taxon>Methanobacteriati</taxon>
        <taxon>Methanobacteriota</taxon>
        <taxon>Stenosarchaea group</taxon>
        <taxon>Halobacteria</taxon>
        <taxon>Halobacteriales</taxon>
        <taxon>Haloferacaceae</taxon>
        <taxon>Haloplanus</taxon>
    </lineage>
</organism>
<evidence type="ECO:0000313" key="1">
    <source>
        <dbReference type="EMBL" id="RMB12834.1"/>
    </source>
</evidence>
<dbReference type="GeneID" id="44638301"/>